<evidence type="ECO:0000256" key="2">
    <source>
        <dbReference type="ARBA" id="ARBA00022801"/>
    </source>
</evidence>
<gene>
    <name evidence="7" type="primary">PCSK5_2</name>
    <name evidence="7" type="ORF">Ciccas_011370</name>
</gene>
<evidence type="ECO:0000256" key="3">
    <source>
        <dbReference type="ARBA" id="ARBA00022825"/>
    </source>
</evidence>
<dbReference type="PROSITE" id="PS51892">
    <property type="entry name" value="SUBTILASE"/>
    <property type="match status" value="1"/>
</dbReference>
<dbReference type="InterPro" id="IPR022398">
    <property type="entry name" value="Peptidase_S8_His-AS"/>
</dbReference>
<reference evidence="7 8" key="1">
    <citation type="submission" date="2024-11" db="EMBL/GenBank/DDBJ databases">
        <title>Adaptive evolution of stress response genes in parasites aligns with host niche diversity.</title>
        <authorList>
            <person name="Hahn C."/>
            <person name="Resl P."/>
        </authorList>
    </citation>
    <scope>NUCLEOTIDE SEQUENCE [LARGE SCALE GENOMIC DNA]</scope>
    <source>
        <strain evidence="7">EGGRZ-B1_66</strain>
        <tissue evidence="7">Body</tissue>
    </source>
</reference>
<dbReference type="Pfam" id="PF00082">
    <property type="entry name" value="Peptidase_S8"/>
    <property type="match status" value="1"/>
</dbReference>
<name>A0ABD2PRH2_9PLAT</name>
<dbReference type="EMBL" id="JBJKFK010003272">
    <property type="protein sequence ID" value="KAL3310070.1"/>
    <property type="molecule type" value="Genomic_DNA"/>
</dbReference>
<accession>A0ABD2PRH2</accession>
<dbReference type="PROSITE" id="PS00137">
    <property type="entry name" value="SUBTILASE_HIS"/>
    <property type="match status" value="1"/>
</dbReference>
<organism evidence="7 8">
    <name type="scientific">Cichlidogyrus casuarinus</name>
    <dbReference type="NCBI Taxonomy" id="1844966"/>
    <lineage>
        <taxon>Eukaryota</taxon>
        <taxon>Metazoa</taxon>
        <taxon>Spiralia</taxon>
        <taxon>Lophotrochozoa</taxon>
        <taxon>Platyhelminthes</taxon>
        <taxon>Monogenea</taxon>
        <taxon>Monopisthocotylea</taxon>
        <taxon>Dactylogyridea</taxon>
        <taxon>Ancyrocephalidae</taxon>
        <taxon>Cichlidogyrus</taxon>
    </lineage>
</organism>
<keyword evidence="8" id="KW-1185">Reference proteome</keyword>
<protein>
    <submittedName>
        <fullName evidence="7">Proprotein convertase subtilisin kexin type 5</fullName>
    </submittedName>
</protein>
<evidence type="ECO:0000313" key="7">
    <source>
        <dbReference type="EMBL" id="KAL3310070.1"/>
    </source>
</evidence>
<dbReference type="GO" id="GO:0008236">
    <property type="term" value="F:serine-type peptidase activity"/>
    <property type="evidence" value="ECO:0007669"/>
    <property type="project" value="UniProtKB-KW"/>
</dbReference>
<dbReference type="InterPro" id="IPR036852">
    <property type="entry name" value="Peptidase_S8/S53_dom_sf"/>
</dbReference>
<keyword evidence="4" id="KW-1015">Disulfide bond</keyword>
<evidence type="ECO:0000256" key="4">
    <source>
        <dbReference type="ARBA" id="ARBA00023157"/>
    </source>
</evidence>
<feature type="domain" description="Peptidase S8/S53" evidence="6">
    <location>
        <begin position="1"/>
        <end position="84"/>
    </location>
</feature>
<dbReference type="Gene3D" id="3.40.50.200">
    <property type="entry name" value="Peptidase S8/S53 domain"/>
    <property type="match status" value="1"/>
</dbReference>
<dbReference type="PANTHER" id="PTHR42884">
    <property type="entry name" value="PROPROTEIN CONVERTASE SUBTILISIN/KEXIN-RELATED"/>
    <property type="match status" value="1"/>
</dbReference>
<keyword evidence="2" id="KW-0378">Hydrolase</keyword>
<dbReference type="AlphaFoldDB" id="A0ABD2PRH2"/>
<feature type="non-terminal residue" evidence="7">
    <location>
        <position position="88"/>
    </location>
</feature>
<proteinExistence type="inferred from homology"/>
<dbReference type="InterPro" id="IPR000209">
    <property type="entry name" value="Peptidase_S8/S53_dom"/>
</dbReference>
<comment type="caution">
    <text evidence="7">The sequence shown here is derived from an EMBL/GenBank/DDBJ whole genome shotgun (WGS) entry which is preliminary data.</text>
</comment>
<feature type="non-terminal residue" evidence="7">
    <location>
        <position position="1"/>
    </location>
</feature>
<evidence type="ECO:0000259" key="6">
    <source>
        <dbReference type="Pfam" id="PF00082"/>
    </source>
</evidence>
<dbReference type="Proteomes" id="UP001626550">
    <property type="component" value="Unassembled WGS sequence"/>
</dbReference>
<dbReference type="GO" id="GO:0006508">
    <property type="term" value="P:proteolysis"/>
    <property type="evidence" value="ECO:0007669"/>
    <property type="project" value="UniProtKB-KW"/>
</dbReference>
<comment type="caution">
    <text evidence="5">Lacks conserved residue(s) required for the propagation of feature annotation.</text>
</comment>
<dbReference type="SUPFAM" id="SSF52743">
    <property type="entry name" value="Subtilisin-like"/>
    <property type="match status" value="1"/>
</dbReference>
<keyword evidence="3" id="KW-0720">Serine protease</keyword>
<evidence type="ECO:0000313" key="8">
    <source>
        <dbReference type="Proteomes" id="UP001626550"/>
    </source>
</evidence>
<keyword evidence="1" id="KW-0645">Protease</keyword>
<comment type="similarity">
    <text evidence="5">Belongs to the peptidase S8 family.</text>
</comment>
<dbReference type="PANTHER" id="PTHR42884:SF23">
    <property type="entry name" value="FURIN-LIKE PROTEASE 2"/>
    <property type="match status" value="1"/>
</dbReference>
<evidence type="ECO:0000256" key="1">
    <source>
        <dbReference type="ARBA" id="ARBA00022670"/>
    </source>
</evidence>
<sequence>HGTACAGLIAAAAGNSFCIVGAAPLAKLGIVKMIGYPITISQEAEALMAFLSQGVHVYSNSWGPSDDGTTTGGPSPLATQAIKYGTTS</sequence>
<evidence type="ECO:0000256" key="5">
    <source>
        <dbReference type="PROSITE-ProRule" id="PRU01240"/>
    </source>
</evidence>